<evidence type="ECO:0000313" key="1">
    <source>
        <dbReference type="EMBL" id="ANZ35321.1"/>
    </source>
</evidence>
<proteinExistence type="predicted"/>
<organism evidence="1 2">
    <name type="scientific">Lentzea guizhouensis</name>
    <dbReference type="NCBI Taxonomy" id="1586287"/>
    <lineage>
        <taxon>Bacteria</taxon>
        <taxon>Bacillati</taxon>
        <taxon>Actinomycetota</taxon>
        <taxon>Actinomycetes</taxon>
        <taxon>Pseudonocardiales</taxon>
        <taxon>Pseudonocardiaceae</taxon>
        <taxon>Lentzea</taxon>
    </lineage>
</organism>
<dbReference type="Proteomes" id="UP000093053">
    <property type="component" value="Chromosome"/>
</dbReference>
<dbReference type="EMBL" id="CP016793">
    <property type="protein sequence ID" value="ANZ35321.1"/>
    <property type="molecule type" value="Genomic_DNA"/>
</dbReference>
<keyword evidence="2" id="KW-1185">Reference proteome</keyword>
<evidence type="ECO:0000313" key="2">
    <source>
        <dbReference type="Proteomes" id="UP000093053"/>
    </source>
</evidence>
<dbReference type="AlphaFoldDB" id="A0A1B2HC63"/>
<dbReference type="STRING" id="1586287.BBK82_03700"/>
<protein>
    <recommendedName>
        <fullName evidence="3">HNH endonuclease</fullName>
    </recommendedName>
</protein>
<reference evidence="1 2" key="1">
    <citation type="submission" date="2016-07" db="EMBL/GenBank/DDBJ databases">
        <title>Complete genome sequence of the Lentzea guizhouensis DHS C013.</title>
        <authorList>
            <person name="Cao C."/>
        </authorList>
    </citation>
    <scope>NUCLEOTIDE SEQUENCE [LARGE SCALE GENOMIC DNA]</scope>
    <source>
        <strain evidence="1 2">DHS C013</strain>
    </source>
</reference>
<accession>A0A1B2HC63</accession>
<dbReference type="RefSeq" id="WP_065913737.1">
    <property type="nucleotide sequence ID" value="NZ_CP016793.1"/>
</dbReference>
<sequence>MAVDLAAVDELDPDLLIGREIARPLARGRLDGWCEVQSPWCQRRGREFSHRRHASQGGLWVAENGLWACGHGNLDGCHGWIHQHPDDAKDNGWIVPWPNDPATVSTLIHTANYGHARVFLDRSGGVRLDQVGDAA</sequence>
<evidence type="ECO:0008006" key="3">
    <source>
        <dbReference type="Google" id="ProtNLM"/>
    </source>
</evidence>
<dbReference type="KEGG" id="led:BBK82_03700"/>
<name>A0A1B2HC63_9PSEU</name>
<gene>
    <name evidence="1" type="ORF">BBK82_03700</name>
</gene>